<protein>
    <submittedName>
        <fullName evidence="9">Response regulator receiver domain-containing protein</fullName>
    </submittedName>
</protein>
<keyword evidence="4" id="KW-0238">DNA-binding</keyword>
<dbReference type="GO" id="GO:0006355">
    <property type="term" value="P:regulation of DNA-templated transcription"/>
    <property type="evidence" value="ECO:0007669"/>
    <property type="project" value="TreeGrafter"/>
</dbReference>
<keyword evidence="2" id="KW-0902">Two-component regulatory system</keyword>
<keyword evidence="5" id="KW-0804">Transcription</keyword>
<keyword evidence="10" id="KW-1185">Reference proteome</keyword>
<accession>A0A3S3QNJ0</accession>
<reference evidence="9 10" key="1">
    <citation type="submission" date="2017-01" db="EMBL/GenBank/DDBJ databases">
        <title>The cable genome- insights into the physiology and evolution of filamentous bacteria capable of sulfide oxidation via long distance electron transfer.</title>
        <authorList>
            <person name="Schreiber L."/>
            <person name="Bjerg J.T."/>
            <person name="Boggild A."/>
            <person name="Van De Vossenberg J."/>
            <person name="Meysman F."/>
            <person name="Nielsen L.P."/>
            <person name="Schramm A."/>
            <person name="Kjeldsen K.U."/>
        </authorList>
    </citation>
    <scope>NUCLEOTIDE SEQUENCE [LARGE SCALE GENOMIC DNA]</scope>
    <source>
        <strain evidence="9">A1</strain>
    </source>
</reference>
<comment type="caution">
    <text evidence="9">The sequence shown here is derived from an EMBL/GenBank/DDBJ whole genome shotgun (WGS) entry which is preliminary data.</text>
</comment>
<dbReference type="PANTHER" id="PTHR48111">
    <property type="entry name" value="REGULATOR OF RPOS"/>
    <property type="match status" value="1"/>
</dbReference>
<evidence type="ECO:0000259" key="8">
    <source>
        <dbReference type="PROSITE" id="PS50110"/>
    </source>
</evidence>
<dbReference type="GO" id="GO:0005829">
    <property type="term" value="C:cytosol"/>
    <property type="evidence" value="ECO:0007669"/>
    <property type="project" value="TreeGrafter"/>
</dbReference>
<evidence type="ECO:0000256" key="5">
    <source>
        <dbReference type="ARBA" id="ARBA00023163"/>
    </source>
</evidence>
<dbReference type="SUPFAM" id="SSF52172">
    <property type="entry name" value="CheY-like"/>
    <property type="match status" value="1"/>
</dbReference>
<dbReference type="Proteomes" id="UP000288086">
    <property type="component" value="Unassembled WGS sequence"/>
</dbReference>
<feature type="modified residue" description="4-aspartylphosphate" evidence="6">
    <location>
        <position position="13"/>
    </location>
</feature>
<dbReference type="GO" id="GO:0000156">
    <property type="term" value="F:phosphorelay response regulator activity"/>
    <property type="evidence" value="ECO:0007669"/>
    <property type="project" value="TreeGrafter"/>
</dbReference>
<evidence type="ECO:0000256" key="1">
    <source>
        <dbReference type="ARBA" id="ARBA00022553"/>
    </source>
</evidence>
<keyword evidence="1 6" id="KW-0597">Phosphoprotein</keyword>
<dbReference type="EMBL" id="MTKP01000050">
    <property type="protein sequence ID" value="RWX49448.1"/>
    <property type="molecule type" value="Genomic_DNA"/>
</dbReference>
<dbReference type="InterPro" id="IPR001789">
    <property type="entry name" value="Sig_transdc_resp-reg_receiver"/>
</dbReference>
<dbReference type="PANTHER" id="PTHR48111:SF1">
    <property type="entry name" value="TWO-COMPONENT RESPONSE REGULATOR ORR33"/>
    <property type="match status" value="1"/>
</dbReference>
<dbReference type="GO" id="GO:0000976">
    <property type="term" value="F:transcription cis-regulatory region binding"/>
    <property type="evidence" value="ECO:0007669"/>
    <property type="project" value="TreeGrafter"/>
</dbReference>
<evidence type="ECO:0000256" key="4">
    <source>
        <dbReference type="ARBA" id="ARBA00023125"/>
    </source>
</evidence>
<dbReference type="Gene3D" id="3.40.50.2300">
    <property type="match status" value="1"/>
</dbReference>
<dbReference type="AlphaFoldDB" id="A0A3S3QNJ0"/>
<proteinExistence type="predicted"/>
<dbReference type="Pfam" id="PF00072">
    <property type="entry name" value="Response_reg"/>
    <property type="match status" value="1"/>
</dbReference>
<dbReference type="InterPro" id="IPR039420">
    <property type="entry name" value="WalR-like"/>
</dbReference>
<dbReference type="GO" id="GO:0032993">
    <property type="term" value="C:protein-DNA complex"/>
    <property type="evidence" value="ECO:0007669"/>
    <property type="project" value="TreeGrafter"/>
</dbReference>
<evidence type="ECO:0000256" key="2">
    <source>
        <dbReference type="ARBA" id="ARBA00023012"/>
    </source>
</evidence>
<feature type="coiled-coil region" evidence="7">
    <location>
        <begin position="90"/>
        <end position="134"/>
    </location>
</feature>
<organism evidence="9 10">
    <name type="scientific">Candidatus Electrothrix communis</name>
    <dbReference type="NCBI Taxonomy" id="1859133"/>
    <lineage>
        <taxon>Bacteria</taxon>
        <taxon>Pseudomonadati</taxon>
        <taxon>Thermodesulfobacteriota</taxon>
        <taxon>Desulfobulbia</taxon>
        <taxon>Desulfobulbales</taxon>
        <taxon>Desulfobulbaceae</taxon>
        <taxon>Candidatus Electrothrix</taxon>
    </lineage>
</organism>
<evidence type="ECO:0000313" key="10">
    <source>
        <dbReference type="Proteomes" id="UP000288086"/>
    </source>
</evidence>
<evidence type="ECO:0000256" key="6">
    <source>
        <dbReference type="PROSITE-ProRule" id="PRU00169"/>
    </source>
</evidence>
<dbReference type="InterPro" id="IPR011006">
    <property type="entry name" value="CheY-like_superfamily"/>
</dbReference>
<sequence>MVQEKLPEIILLDLVMPEMDGYEVCRRLKADPRSAEIPVMFLSGLISAEEKFKAFEVGGVDYIVKPCSTVELLARLHTHLTLQRIQNSLAAEVRKQTVELKEKNKELQETNLVLKRLLHEIEEEKMEMSRIMQTNIERLILPDLDRMAEAPAQQRYQLRDTIQTNLLDLSSPVAEKISTHIPFSRRLNYGC</sequence>
<feature type="domain" description="Response regulatory" evidence="8">
    <location>
        <begin position="1"/>
        <end position="80"/>
    </location>
</feature>
<dbReference type="PROSITE" id="PS50110">
    <property type="entry name" value="RESPONSE_REGULATORY"/>
    <property type="match status" value="1"/>
</dbReference>
<gene>
    <name evidence="9" type="ORF">VT98_10502</name>
</gene>
<evidence type="ECO:0000256" key="3">
    <source>
        <dbReference type="ARBA" id="ARBA00023015"/>
    </source>
</evidence>
<name>A0A3S3QNJ0_9BACT</name>
<evidence type="ECO:0000313" key="9">
    <source>
        <dbReference type="EMBL" id="RWX49448.1"/>
    </source>
</evidence>
<keyword evidence="7" id="KW-0175">Coiled coil</keyword>
<keyword evidence="3" id="KW-0805">Transcription regulation</keyword>
<evidence type="ECO:0000256" key="7">
    <source>
        <dbReference type="SAM" id="Coils"/>
    </source>
</evidence>